<evidence type="ECO:0000256" key="3">
    <source>
        <dbReference type="ARBA" id="ARBA00022475"/>
    </source>
</evidence>
<dbReference type="RefSeq" id="WP_172692592.1">
    <property type="nucleotide sequence ID" value="NZ_MF547664.1"/>
</dbReference>
<dbReference type="PANTHER" id="PTHR37937">
    <property type="entry name" value="CONJUGATIVE TRANSFER: DNA TRANSPORT"/>
    <property type="match status" value="1"/>
</dbReference>
<evidence type="ECO:0000256" key="5">
    <source>
        <dbReference type="ARBA" id="ARBA00022989"/>
    </source>
</evidence>
<evidence type="ECO:0000256" key="6">
    <source>
        <dbReference type="ARBA" id="ARBA00023136"/>
    </source>
</evidence>
<dbReference type="EMBL" id="MF547664">
    <property type="protein sequence ID" value="AVX33732.1"/>
    <property type="molecule type" value="Genomic_DNA"/>
</dbReference>
<gene>
    <name evidence="8" type="ORF">plasmid_LIBA6289_00047</name>
</gene>
<dbReference type="AlphaFoldDB" id="A0A2R4NC74"/>
<keyword evidence="8" id="KW-0614">Plasmid</keyword>
<keyword evidence="4 7" id="KW-0812">Transmembrane</keyword>
<geneLocation type="plasmid" evidence="8">
    <name>LIBA6289</name>
</geneLocation>
<sequence>MNLFENIKKNYNEFLDTPNAEMKLAKKLVNKEYVKKIFIVGLVAITLILNIAIELITSVLGILSGYKINIFRIFIPRWITCFPIYFIVYLLFIIVTTKMIVNLRISFNKLEEGQKGTARFATLEEINAQYRSIPKRDIPFEGLGGIPIARNLVKDEIYIDDSIVNNLIIGMTRSGKGETFILPSLDIYSRAKNKISLVVNDPKGELAIMCKKIFEVRGFDTYLLNLIEPMNSMSYNPLQLVIDAYKKGEYDEAQLLCKTLTHSIYYNPNSKDPIWEKSAMSLVNALILAICDKCISEGSEEKITLYTVANMLSELGSKNYVDIYDVPHNALDDYFQEMPNRSVAKMQYSTSKFSAGNTRASIFTTAMSELQVFTFNKLAKLTSKTSINFEDVASKDCKPSIIFMATPDYDTSNHFVASIFVRQLYYVLAKKATFSKGGKCERRVKFLLDEFGNMPSIEGMANIITVCLGRGISFDLVVQSYTQLKSLYGDSMDTIKSNCGNKIYILTDDPSTLEEVSKTIGEKTIITNSRSGEVFSTSKSQTESLDSRRLLSPDELAKLEKGEMVVIRPIKREDINNEKIKAHPIFNQKGRAMQHRYEYLLDTFNKEGLTLEDVKIDTLHKNVNVEDLLIDFEETSVELDEKIENLLKKKLNPEEETLKKYNEREIDDIDLSDSEKYKIIRICKEWDVDSSDIEHIKNLNKKIDIYNYLETIGSGYLSDLIEES</sequence>
<feature type="transmembrane region" description="Helical" evidence="7">
    <location>
        <begin position="75"/>
        <end position="95"/>
    </location>
</feature>
<dbReference type="SUPFAM" id="SSF52540">
    <property type="entry name" value="P-loop containing nucleoside triphosphate hydrolases"/>
    <property type="match status" value="1"/>
</dbReference>
<comment type="similarity">
    <text evidence="2">Belongs to the VirD4/TraG family.</text>
</comment>
<evidence type="ECO:0000256" key="2">
    <source>
        <dbReference type="ARBA" id="ARBA00008806"/>
    </source>
</evidence>
<dbReference type="CDD" id="cd01127">
    <property type="entry name" value="TrwB_TraG_TraD_VirD4"/>
    <property type="match status" value="1"/>
</dbReference>
<dbReference type="Pfam" id="PF02534">
    <property type="entry name" value="T4SS-DNA_transf"/>
    <property type="match status" value="1"/>
</dbReference>
<evidence type="ECO:0000313" key="8">
    <source>
        <dbReference type="EMBL" id="AVX33732.1"/>
    </source>
</evidence>
<protein>
    <submittedName>
        <fullName evidence="8">Type IV secretory pathway, VirD4 component</fullName>
    </submittedName>
</protein>
<dbReference type="InterPro" id="IPR051539">
    <property type="entry name" value="T4SS-coupling_protein"/>
</dbReference>
<comment type="subcellular location">
    <subcellularLocation>
        <location evidence="1">Cell membrane</location>
        <topology evidence="1">Multi-pass membrane protein</topology>
    </subcellularLocation>
</comment>
<dbReference type="Gene3D" id="3.40.50.300">
    <property type="entry name" value="P-loop containing nucleotide triphosphate hydrolases"/>
    <property type="match status" value="1"/>
</dbReference>
<dbReference type="NCBIfam" id="NF045973">
    <property type="entry name" value="conju_CD1115"/>
    <property type="match status" value="1"/>
</dbReference>
<name>A0A2R4NC74_CLODI</name>
<evidence type="ECO:0000256" key="1">
    <source>
        <dbReference type="ARBA" id="ARBA00004651"/>
    </source>
</evidence>
<accession>A0A2R4NC74</accession>
<dbReference type="InterPro" id="IPR003688">
    <property type="entry name" value="TraG/VirD4"/>
</dbReference>
<proteinExistence type="inferred from homology"/>
<keyword evidence="5 7" id="KW-1133">Transmembrane helix</keyword>
<dbReference type="InterPro" id="IPR027417">
    <property type="entry name" value="P-loop_NTPase"/>
</dbReference>
<dbReference type="PANTHER" id="PTHR37937:SF1">
    <property type="entry name" value="CONJUGATIVE TRANSFER: DNA TRANSPORT"/>
    <property type="match status" value="1"/>
</dbReference>
<evidence type="ECO:0000256" key="4">
    <source>
        <dbReference type="ARBA" id="ARBA00022692"/>
    </source>
</evidence>
<keyword evidence="6 7" id="KW-0472">Membrane</keyword>
<feature type="transmembrane region" description="Helical" evidence="7">
    <location>
        <begin position="37"/>
        <end position="63"/>
    </location>
</feature>
<reference evidence="8" key="1">
    <citation type="journal article" date="2018" name="Genome Biol. Evol.">
        <title>Two Groups of Cocirculating, Epidemic Clostridiodes difficile Strains Microdiversify through Different Mechanisms.</title>
        <authorList>
            <person name="Murillo T."/>
            <person name="Ramirez-Vargas G."/>
            <person name="Riedel T."/>
            <person name="Overmann J."/>
            <person name="Andersen J.M."/>
            <person name="Guzman-Verri C."/>
            <person name="Chaves-Olarte E."/>
            <person name="Rodriguez C."/>
        </authorList>
    </citation>
    <scope>NUCLEOTIDE SEQUENCE</scope>
    <source>
        <strain evidence="8">LIBA-6289</strain>
        <plasmid evidence="8">LIBA6289</plasmid>
    </source>
</reference>
<dbReference type="GO" id="GO:0005886">
    <property type="term" value="C:plasma membrane"/>
    <property type="evidence" value="ECO:0007669"/>
    <property type="project" value="UniProtKB-SubCell"/>
</dbReference>
<evidence type="ECO:0000256" key="7">
    <source>
        <dbReference type="SAM" id="Phobius"/>
    </source>
</evidence>
<keyword evidence="3" id="KW-1003">Cell membrane</keyword>
<organism evidence="8">
    <name type="scientific">Clostridioides difficile</name>
    <name type="common">Peptoclostridium difficile</name>
    <dbReference type="NCBI Taxonomy" id="1496"/>
    <lineage>
        <taxon>Bacteria</taxon>
        <taxon>Bacillati</taxon>
        <taxon>Bacillota</taxon>
        <taxon>Clostridia</taxon>
        <taxon>Peptostreptococcales</taxon>
        <taxon>Peptostreptococcaceae</taxon>
        <taxon>Clostridioides</taxon>
    </lineage>
</organism>